<comment type="similarity">
    <text evidence="1 4">Belongs to the universal ribosomal protein uS15 family.</text>
</comment>
<evidence type="ECO:0000259" key="5">
    <source>
        <dbReference type="SMART" id="SM01386"/>
    </source>
</evidence>
<dbReference type="GO" id="GO:0003735">
    <property type="term" value="F:structural constituent of ribosome"/>
    <property type="evidence" value="ECO:0007669"/>
    <property type="project" value="InterPro"/>
</dbReference>
<keyword evidence="8" id="KW-1185">Reference proteome</keyword>
<dbReference type="InterPro" id="IPR023029">
    <property type="entry name" value="Ribosomal_uS15_arc_euk"/>
</dbReference>
<gene>
    <name evidence="7" type="ORF">J8273_3768</name>
    <name evidence="6" type="ORF">J8273_4680</name>
</gene>
<dbReference type="NCBIfam" id="NF006331">
    <property type="entry name" value="PRK08561.1"/>
    <property type="match status" value="1"/>
</dbReference>
<dbReference type="Pfam" id="PF00312">
    <property type="entry name" value="Ribosomal_S15"/>
    <property type="match status" value="1"/>
</dbReference>
<dbReference type="PANTHER" id="PTHR11885">
    <property type="entry name" value="RIBOSOMAL PROTEIN S15P/S13E"/>
    <property type="match status" value="1"/>
</dbReference>
<evidence type="ECO:0000313" key="6">
    <source>
        <dbReference type="EMBL" id="KAG9393817.1"/>
    </source>
</evidence>
<evidence type="ECO:0000256" key="3">
    <source>
        <dbReference type="ARBA" id="ARBA00023274"/>
    </source>
</evidence>
<dbReference type="PROSITE" id="PS00362">
    <property type="entry name" value="RIBOSOMAL_S15"/>
    <property type="match status" value="1"/>
</dbReference>
<dbReference type="Proteomes" id="UP000717585">
    <property type="component" value="Unassembled WGS sequence"/>
</dbReference>
<evidence type="ECO:0000313" key="8">
    <source>
        <dbReference type="Proteomes" id="UP000717585"/>
    </source>
</evidence>
<proteinExistence type="inferred from homology"/>
<dbReference type="InterPro" id="IPR009068">
    <property type="entry name" value="uS15_NS1_RNA-bd_sf"/>
</dbReference>
<accession>A0A8J6E3Z4</accession>
<sequence>MGRMHSNGKGVAQSAIPYNRSAPEWAKMTTEELNTIIAGMARKGVNPSRIGTILRDQHGVGQIHAVTGNKIVRMLRSQGLAPEIPEDLYMMIKRAVSIRKHIERNPRDKDSKYRLILIESRIHRLSRYYRATKKVAPSFKYEAATANQIVA</sequence>
<dbReference type="InterPro" id="IPR000589">
    <property type="entry name" value="Ribosomal_uS15"/>
</dbReference>
<dbReference type="InterPro" id="IPR012606">
    <property type="entry name" value="Ribosomal_uS15_N"/>
</dbReference>
<dbReference type="GO" id="GO:0005730">
    <property type="term" value="C:nucleolus"/>
    <property type="evidence" value="ECO:0007669"/>
    <property type="project" value="TreeGrafter"/>
</dbReference>
<dbReference type="PANTHER" id="PTHR11885:SF6">
    <property type="entry name" value="SMALL RIBOSOMAL SUBUNIT PROTEIN US15"/>
    <property type="match status" value="1"/>
</dbReference>
<comment type="caution">
    <text evidence="6">The sequence shown here is derived from an EMBL/GenBank/DDBJ whole genome shotgun (WGS) entry which is preliminary data.</text>
</comment>
<dbReference type="Gene3D" id="1.10.287.10">
    <property type="entry name" value="S15/NS1, RNA-binding"/>
    <property type="match status" value="1"/>
</dbReference>
<dbReference type="EMBL" id="JAHDYR010000020">
    <property type="protein sequence ID" value="KAG9393817.1"/>
    <property type="molecule type" value="Genomic_DNA"/>
</dbReference>
<evidence type="ECO:0000313" key="7">
    <source>
        <dbReference type="EMBL" id="KAG9394791.1"/>
    </source>
</evidence>
<keyword evidence="2 4" id="KW-0689">Ribosomal protein</keyword>
<dbReference type="AlphaFoldDB" id="A0A8J6E3Z4"/>
<dbReference type="CDD" id="cd00353">
    <property type="entry name" value="Ribosomal_S15p_S13e"/>
    <property type="match status" value="1"/>
</dbReference>
<dbReference type="HAMAP" id="MF_01343_A">
    <property type="entry name" value="Ribosomal_uS15_A"/>
    <property type="match status" value="1"/>
</dbReference>
<evidence type="ECO:0000256" key="1">
    <source>
        <dbReference type="ARBA" id="ARBA00008434"/>
    </source>
</evidence>
<dbReference type="SMART" id="SM01387">
    <property type="entry name" value="Ribosomal_S15"/>
    <property type="match status" value="1"/>
</dbReference>
<dbReference type="OrthoDB" id="623277at2759"/>
<dbReference type="SMART" id="SM01386">
    <property type="entry name" value="Ribosomal_S13_N"/>
    <property type="match status" value="1"/>
</dbReference>
<reference evidence="6" key="1">
    <citation type="submission" date="2021-05" db="EMBL/GenBank/DDBJ databases">
        <title>A free-living protist that lacks canonical eukaryotic 1 DNA replication and segregation systems.</title>
        <authorList>
            <person name="Salas-Leiva D.E."/>
            <person name="Tromer E.C."/>
            <person name="Curtis B.A."/>
            <person name="Jerlstrom-Hultqvist J."/>
            <person name="Kolisko M."/>
            <person name="Yi Z."/>
            <person name="Salas-Leiva J.S."/>
            <person name="Gallot-Lavallee L."/>
            <person name="Kops G.J.P.L."/>
            <person name="Archibald J.M."/>
            <person name="Simpson A.G.B."/>
            <person name="Roger A.J."/>
        </authorList>
    </citation>
    <scope>NUCLEOTIDE SEQUENCE</scope>
    <source>
        <strain evidence="6">BICM</strain>
    </source>
</reference>
<organism evidence="6 8">
    <name type="scientific">Carpediemonas membranifera</name>
    <dbReference type="NCBI Taxonomy" id="201153"/>
    <lineage>
        <taxon>Eukaryota</taxon>
        <taxon>Metamonada</taxon>
        <taxon>Carpediemonas-like organisms</taxon>
        <taxon>Carpediemonas</taxon>
    </lineage>
</organism>
<evidence type="ECO:0000256" key="2">
    <source>
        <dbReference type="ARBA" id="ARBA00022980"/>
    </source>
</evidence>
<evidence type="ECO:0000256" key="4">
    <source>
        <dbReference type="RuleBase" id="RU003919"/>
    </source>
</evidence>
<dbReference type="GO" id="GO:0070181">
    <property type="term" value="F:small ribosomal subunit rRNA binding"/>
    <property type="evidence" value="ECO:0007669"/>
    <property type="project" value="TreeGrafter"/>
</dbReference>
<dbReference type="Gene3D" id="4.10.860.130">
    <property type="match status" value="1"/>
</dbReference>
<dbReference type="SUPFAM" id="SSF47060">
    <property type="entry name" value="S15/NS1 RNA-binding domain"/>
    <property type="match status" value="1"/>
</dbReference>
<dbReference type="FunFam" id="1.10.287.10:FF:000003">
    <property type="entry name" value="40S ribosomal protein S13"/>
    <property type="match status" value="1"/>
</dbReference>
<name>A0A8J6E3Z4_9EUKA</name>
<dbReference type="GO" id="GO:0022627">
    <property type="term" value="C:cytosolic small ribosomal subunit"/>
    <property type="evidence" value="ECO:0007669"/>
    <property type="project" value="TreeGrafter"/>
</dbReference>
<protein>
    <submittedName>
        <fullName evidence="6">Ribosomal protein S15</fullName>
    </submittedName>
</protein>
<keyword evidence="3 4" id="KW-0687">Ribonucleoprotein</keyword>
<dbReference type="GO" id="GO:0006412">
    <property type="term" value="P:translation"/>
    <property type="evidence" value="ECO:0007669"/>
    <property type="project" value="InterPro"/>
</dbReference>
<feature type="domain" description="Small ribosomal subunit protein uS15 N-terminal" evidence="5">
    <location>
        <begin position="1"/>
        <end position="60"/>
    </location>
</feature>
<dbReference type="Pfam" id="PF08069">
    <property type="entry name" value="Ribosomal_S13_N"/>
    <property type="match status" value="1"/>
</dbReference>
<dbReference type="EMBL" id="JAHDYR010000013">
    <property type="protein sequence ID" value="KAG9394791.1"/>
    <property type="molecule type" value="Genomic_DNA"/>
</dbReference>
<dbReference type="FunFam" id="4.10.860.130:FF:000001">
    <property type="entry name" value="40S ribosomal protein S13"/>
    <property type="match status" value="1"/>
</dbReference>